<sequence length="341" mass="37956">MGTEHSNMIEDLMNTLPDDVIKMGNFLRQRDSYRYDEETDTLVPHNGNRWRLAYSDGSYLENVHNGPANQPEGESLIVSMQLAREALMKGKIIFWNGSPMNCLNDCTVTENEMSEFIKPTLAEYLIIAEEYGYFNFMVTPDATDNPRWMWETSAMDELNRPLGVPKGPPVRVGNDFSRHFDHVSVVLTVGNNGINEGTYKWSDGAPPSPLPPPTPLPTPSPVPCTHIKVDIATHSHISEISWSIKDYLNPFGGDILIGGFYTQHQASYIQNECFEAGVYSFSISDVSGLTGIGTYKLSFVDSGKVFIEGQLGDAKEYVFGFVDHDMVHVVDSCDSSVLSGY</sequence>
<dbReference type="AlphaFoldDB" id="A0A7S1YW34"/>
<dbReference type="Pfam" id="PF14885">
    <property type="entry name" value="GHL15"/>
    <property type="match status" value="1"/>
</dbReference>
<dbReference type="InterPro" id="IPR029455">
    <property type="entry name" value="GHL15"/>
</dbReference>
<dbReference type="EMBL" id="HBGN01009626">
    <property type="protein sequence ID" value="CAD9320829.1"/>
    <property type="molecule type" value="Transcribed_RNA"/>
</dbReference>
<proteinExistence type="predicted"/>
<organism evidence="1">
    <name type="scientific">Ditylum brightwellii</name>
    <dbReference type="NCBI Taxonomy" id="49249"/>
    <lineage>
        <taxon>Eukaryota</taxon>
        <taxon>Sar</taxon>
        <taxon>Stramenopiles</taxon>
        <taxon>Ochrophyta</taxon>
        <taxon>Bacillariophyta</taxon>
        <taxon>Mediophyceae</taxon>
        <taxon>Lithodesmiophycidae</taxon>
        <taxon>Lithodesmiales</taxon>
        <taxon>Lithodesmiaceae</taxon>
        <taxon>Ditylum</taxon>
    </lineage>
</organism>
<gene>
    <name evidence="1" type="ORF">DBRI1063_LOCUS6166</name>
</gene>
<name>A0A7S1YW34_9STRA</name>
<reference evidence="1" key="1">
    <citation type="submission" date="2021-01" db="EMBL/GenBank/DDBJ databases">
        <authorList>
            <person name="Corre E."/>
            <person name="Pelletier E."/>
            <person name="Niang G."/>
            <person name="Scheremetjew M."/>
            <person name="Finn R."/>
            <person name="Kale V."/>
            <person name="Holt S."/>
            <person name="Cochrane G."/>
            <person name="Meng A."/>
            <person name="Brown T."/>
            <person name="Cohen L."/>
        </authorList>
    </citation>
    <scope>NUCLEOTIDE SEQUENCE</scope>
    <source>
        <strain evidence="1">Pop2</strain>
    </source>
</reference>
<accession>A0A7S1YW34</accession>
<evidence type="ECO:0000313" key="1">
    <source>
        <dbReference type="EMBL" id="CAD9320829.1"/>
    </source>
</evidence>
<protein>
    <submittedName>
        <fullName evidence="1">Uncharacterized protein</fullName>
    </submittedName>
</protein>